<evidence type="ECO:0000313" key="3">
    <source>
        <dbReference type="Proteomes" id="UP001417504"/>
    </source>
</evidence>
<evidence type="ECO:0000313" key="2">
    <source>
        <dbReference type="EMBL" id="KAK9096013.1"/>
    </source>
</evidence>
<proteinExistence type="predicted"/>
<name>A0AAP0HP31_9MAGN</name>
<dbReference type="EMBL" id="JBBNAE010000009">
    <property type="protein sequence ID" value="KAK9096013.1"/>
    <property type="molecule type" value="Genomic_DNA"/>
</dbReference>
<reference evidence="2 3" key="1">
    <citation type="submission" date="2024-01" db="EMBL/GenBank/DDBJ databases">
        <title>Genome assemblies of Stephania.</title>
        <authorList>
            <person name="Yang L."/>
        </authorList>
    </citation>
    <scope>NUCLEOTIDE SEQUENCE [LARGE SCALE GENOMIC DNA]</scope>
    <source>
        <strain evidence="2">QJT</strain>
        <tissue evidence="2">Leaf</tissue>
    </source>
</reference>
<keyword evidence="3" id="KW-1185">Reference proteome</keyword>
<dbReference type="AlphaFoldDB" id="A0AAP0HP31"/>
<protein>
    <submittedName>
        <fullName evidence="2">Uncharacterized protein</fullName>
    </submittedName>
</protein>
<evidence type="ECO:0000256" key="1">
    <source>
        <dbReference type="SAM" id="MobiDB-lite"/>
    </source>
</evidence>
<accession>A0AAP0HP31</accession>
<gene>
    <name evidence="2" type="ORF">Sjap_021510</name>
</gene>
<sequence>MGRKKPSRKEEERPAAAQGRGKSKKKSLMIGDDEYLIRTDLGNQEEEVEALEAAAAMPIRGKKGGGSKAVE</sequence>
<dbReference type="Proteomes" id="UP001417504">
    <property type="component" value="Unassembled WGS sequence"/>
</dbReference>
<organism evidence="2 3">
    <name type="scientific">Stephania japonica</name>
    <dbReference type="NCBI Taxonomy" id="461633"/>
    <lineage>
        <taxon>Eukaryota</taxon>
        <taxon>Viridiplantae</taxon>
        <taxon>Streptophyta</taxon>
        <taxon>Embryophyta</taxon>
        <taxon>Tracheophyta</taxon>
        <taxon>Spermatophyta</taxon>
        <taxon>Magnoliopsida</taxon>
        <taxon>Ranunculales</taxon>
        <taxon>Menispermaceae</taxon>
        <taxon>Menispermoideae</taxon>
        <taxon>Cissampelideae</taxon>
        <taxon>Stephania</taxon>
    </lineage>
</organism>
<feature type="region of interest" description="Disordered" evidence="1">
    <location>
        <begin position="1"/>
        <end position="30"/>
    </location>
</feature>
<comment type="caution">
    <text evidence="2">The sequence shown here is derived from an EMBL/GenBank/DDBJ whole genome shotgun (WGS) entry which is preliminary data.</text>
</comment>